<evidence type="ECO:0000313" key="3">
    <source>
        <dbReference type="EMBL" id="KTF07798.1"/>
    </source>
</evidence>
<sequence>MPLILNLTDLYTHLIEQLLPVITNDAVTDTLTDTPKPPSQHIKPETIEGNAPSTEVSIVAKAELKPTATVAISTAMDIEDKLKHVQQVESLTKQVEQLQKKVKKEPQFNRKVELNMRLHKLKEQLNQLINKAH</sequence>
<comment type="caution">
    <text evidence="3">The sequence shown here is derived from an EMBL/GenBank/DDBJ whole genome shotgun (WGS) entry which is preliminary data.</text>
</comment>
<organism evidence="3">
    <name type="scientific">marine sediment metagenome</name>
    <dbReference type="NCBI Taxonomy" id="412755"/>
    <lineage>
        <taxon>unclassified sequences</taxon>
        <taxon>metagenomes</taxon>
        <taxon>ecological metagenomes</taxon>
    </lineage>
</organism>
<name>A0A1B6NWR9_9ZZZZ</name>
<dbReference type="InterPro" id="IPR025503">
    <property type="entry name" value="DUF4391"/>
</dbReference>
<feature type="region of interest" description="Disordered" evidence="2">
    <location>
        <begin position="33"/>
        <end position="52"/>
    </location>
</feature>
<reference evidence="3" key="1">
    <citation type="submission" date="2013-11" db="EMBL/GenBank/DDBJ databases">
        <title>Microbial diversity, functional groups and degradation webs in Northern and Southern Mediterranean and Red Sea marine crude oil polluted sites.</title>
        <authorList>
            <person name="Daffonchio D."/>
            <person name="Mapelli F."/>
            <person name="Ferrer M."/>
            <person name="Richter M."/>
            <person name="Cherif A."/>
            <person name="Malkawi H.I."/>
            <person name="Yakimov M.M."/>
            <person name="Abdel-Fattah Y.R."/>
            <person name="Blaghen M."/>
            <person name="Golyshin P.N."/>
            <person name="Kalogerakis N."/>
            <person name="Boon N."/>
            <person name="Magagnini M."/>
            <person name="Fava F."/>
        </authorList>
    </citation>
    <scope>NUCLEOTIDE SEQUENCE</scope>
</reference>
<dbReference type="EMBL" id="AYSL01000329">
    <property type="protein sequence ID" value="KTF07798.1"/>
    <property type="molecule type" value="Genomic_DNA"/>
</dbReference>
<evidence type="ECO:0000256" key="2">
    <source>
        <dbReference type="SAM" id="MobiDB-lite"/>
    </source>
</evidence>
<accession>A0A1B6NWR9</accession>
<evidence type="ECO:0000256" key="1">
    <source>
        <dbReference type="SAM" id="Coils"/>
    </source>
</evidence>
<protein>
    <submittedName>
        <fullName evidence="3">Uncharacterized protein</fullName>
    </submittedName>
</protein>
<gene>
    <name evidence="3" type="ORF">MGSAQ_000704</name>
</gene>
<proteinExistence type="predicted"/>
<dbReference type="AlphaFoldDB" id="A0A1B6NWR9"/>
<keyword evidence="1" id="KW-0175">Coiled coil</keyword>
<feature type="coiled-coil region" evidence="1">
    <location>
        <begin position="81"/>
        <end position="131"/>
    </location>
</feature>
<dbReference type="Pfam" id="PF14335">
    <property type="entry name" value="DUF4391"/>
    <property type="match status" value="1"/>
</dbReference>